<evidence type="ECO:0000313" key="7">
    <source>
        <dbReference type="EMBL" id="KAJ9177498.1"/>
    </source>
</evidence>
<keyword evidence="4" id="KW-0539">Nucleus</keyword>
<dbReference type="Gene3D" id="1.10.20.10">
    <property type="entry name" value="Histone, subunit A"/>
    <property type="match status" value="1"/>
</dbReference>
<dbReference type="InterPro" id="IPR006565">
    <property type="entry name" value="BTP"/>
</dbReference>
<comment type="caution">
    <text evidence="7">The sequence shown here is derived from an EMBL/GenBank/DDBJ whole genome shotgun (WGS) entry which is preliminary data.</text>
</comment>
<protein>
    <recommendedName>
        <fullName evidence="6">Bromodomain associated domain-containing protein</fullName>
    </recommendedName>
</protein>
<feature type="domain" description="Bromodomain associated" evidence="6">
    <location>
        <begin position="312"/>
        <end position="372"/>
    </location>
</feature>
<evidence type="ECO:0000256" key="2">
    <source>
        <dbReference type="ARBA" id="ARBA00023015"/>
    </source>
</evidence>
<evidence type="ECO:0000259" key="6">
    <source>
        <dbReference type="Pfam" id="PF07524"/>
    </source>
</evidence>
<keyword evidence="3" id="KW-0804">Transcription</keyword>
<dbReference type="PANTHER" id="PTHR37604">
    <property type="entry name" value="TRANSCRIPTION INITIATION FACTOR TFIID SUBUNIT"/>
    <property type="match status" value="1"/>
</dbReference>
<evidence type="ECO:0000256" key="4">
    <source>
        <dbReference type="ARBA" id="ARBA00023242"/>
    </source>
</evidence>
<keyword evidence="2" id="KW-0805">Transcription regulation</keyword>
<evidence type="ECO:0000256" key="1">
    <source>
        <dbReference type="ARBA" id="ARBA00004123"/>
    </source>
</evidence>
<organism evidence="7 8">
    <name type="scientific">Hevea brasiliensis</name>
    <name type="common">Para rubber tree</name>
    <name type="synonym">Siphonia brasiliensis</name>
    <dbReference type="NCBI Taxonomy" id="3981"/>
    <lineage>
        <taxon>Eukaryota</taxon>
        <taxon>Viridiplantae</taxon>
        <taxon>Streptophyta</taxon>
        <taxon>Embryophyta</taxon>
        <taxon>Tracheophyta</taxon>
        <taxon>Spermatophyta</taxon>
        <taxon>Magnoliopsida</taxon>
        <taxon>eudicotyledons</taxon>
        <taxon>Gunneridae</taxon>
        <taxon>Pentapetalae</taxon>
        <taxon>rosids</taxon>
        <taxon>fabids</taxon>
        <taxon>Malpighiales</taxon>
        <taxon>Euphorbiaceae</taxon>
        <taxon>Crotonoideae</taxon>
        <taxon>Micrandreae</taxon>
        <taxon>Hevea</taxon>
    </lineage>
</organism>
<keyword evidence="8" id="KW-1185">Reference proteome</keyword>
<evidence type="ECO:0000313" key="8">
    <source>
        <dbReference type="Proteomes" id="UP001174677"/>
    </source>
</evidence>
<proteinExistence type="predicted"/>
<name>A0ABQ9MC71_HEVBR</name>
<reference evidence="7" key="1">
    <citation type="journal article" date="2023" name="Plant Biotechnol. J.">
        <title>Chromosome-level wild Hevea brasiliensis genome provides new tools for genomic-assisted breeding and valuable loci to elevate rubber yield.</title>
        <authorList>
            <person name="Cheng H."/>
            <person name="Song X."/>
            <person name="Hu Y."/>
            <person name="Wu T."/>
            <person name="Yang Q."/>
            <person name="An Z."/>
            <person name="Feng S."/>
            <person name="Deng Z."/>
            <person name="Wu W."/>
            <person name="Zeng X."/>
            <person name="Tu M."/>
            <person name="Wang X."/>
            <person name="Huang H."/>
        </authorList>
    </citation>
    <scope>NUCLEOTIDE SEQUENCE</scope>
    <source>
        <strain evidence="7">MT/VB/25A 57/8</strain>
    </source>
</reference>
<dbReference type="PANTHER" id="PTHR37604:SF1">
    <property type="entry name" value="TRANSCRIPTION INITIATION FACTOR TFIID SUBUNIT"/>
    <property type="match status" value="1"/>
</dbReference>
<evidence type="ECO:0000256" key="5">
    <source>
        <dbReference type="SAM" id="MobiDB-lite"/>
    </source>
</evidence>
<gene>
    <name evidence="7" type="ORF">P3X46_012714</name>
</gene>
<feature type="region of interest" description="Disordered" evidence="5">
    <location>
        <begin position="554"/>
        <end position="576"/>
    </location>
</feature>
<dbReference type="EMBL" id="JARPOI010000007">
    <property type="protein sequence ID" value="KAJ9177498.1"/>
    <property type="molecule type" value="Genomic_DNA"/>
</dbReference>
<dbReference type="Pfam" id="PF07524">
    <property type="entry name" value="Bromo_TP"/>
    <property type="match status" value="1"/>
</dbReference>
<accession>A0ABQ9MC71</accession>
<dbReference type="InterPro" id="IPR009072">
    <property type="entry name" value="Histone-fold"/>
</dbReference>
<comment type="subcellular location">
    <subcellularLocation>
        <location evidence="1">Nucleus</location>
    </subcellularLocation>
</comment>
<dbReference type="Proteomes" id="UP001174677">
    <property type="component" value="Chromosome 7"/>
</dbReference>
<feature type="region of interest" description="Disordered" evidence="5">
    <location>
        <begin position="120"/>
        <end position="152"/>
    </location>
</feature>
<evidence type="ECO:0000256" key="3">
    <source>
        <dbReference type="ARBA" id="ARBA00023163"/>
    </source>
</evidence>
<feature type="compositionally biased region" description="Basic and acidic residues" evidence="5">
    <location>
        <begin position="560"/>
        <end position="569"/>
    </location>
</feature>
<feature type="compositionally biased region" description="Polar residues" evidence="5">
    <location>
        <begin position="133"/>
        <end position="146"/>
    </location>
</feature>
<sequence>MSLLGDDGRGFELARKLETLGVWRTWLGDSLYSNFVHFLSSSSSWDSFMRADEPKSKSQIHLQLRVRALLFEKVSVSLFLSSNNPSTSSSSLAVSKLNPNYLQLHGDDLYFTLEDGDQRREVGGGGVGPNVAPSKSHSKSTFSTGSRYGDSELESMPQRFRNEEFPETWYSQFMEKHKASRPYRLSFGDRELDKRSPEEMSNYLGLLDKHKRRRLAFTPSMHTSSVLDDEDVTFFPETMFMSNCVPDSALPLIIRTESNEKIEFHGVLDALPQTRSSVVIERLGISVEQGGSLHRPKNGSEGNRKLLGQQQASQMCQKVVARILAQKGFESATEVPVEVLSRLLRCHISKLGRILKVFADSYRKQCSAIDLIKMFLQTAGYSNLGNLMELKDGTKNIVQQTQQQIHGMQSHLQPQHQSTLRLPQQIPRQMHPQMQQMVNPQNLVYQQQQLERLRRRQSSTPRPAMDMDKDRPMVQVKIENPSELPMDGNAFNAIHSRHPQLQYRQQQLAAISNLQAQSSNQFRQLTSMQVPQMQTPNMSIARAPPVKVEGFQELMGGDASVRHDSEENKLTSPSSK</sequence>